<accession>A0A2K2FTU5</accession>
<evidence type="ECO:0000313" key="2">
    <source>
        <dbReference type="EMBL" id="PNU02209.1"/>
    </source>
</evidence>
<reference evidence="2 3" key="1">
    <citation type="submission" date="2016-05" db="EMBL/GenBank/DDBJ databases">
        <title>Complete genome sequence of Novosphingobium guangzhouense SA925(T).</title>
        <authorList>
            <person name="Sha S."/>
        </authorList>
    </citation>
    <scope>NUCLEOTIDE SEQUENCE [LARGE SCALE GENOMIC DNA]</scope>
    <source>
        <strain evidence="2 3">SA925</strain>
    </source>
</reference>
<dbReference type="AlphaFoldDB" id="A0A2K2FTU5"/>
<name>A0A2K2FTU5_9SPHN</name>
<dbReference type="EMBL" id="LYMM01000084">
    <property type="protein sequence ID" value="PNU02209.1"/>
    <property type="molecule type" value="Genomic_DNA"/>
</dbReference>
<keyword evidence="3" id="KW-1185">Reference proteome</keyword>
<sequence>MAQSAPEADTTYRTLVALIDEMVANKLITREKADALLASAKAKAGEPVTAPVPSTRSTPGQLAAQSGTPPPPARNNTASEAKVAAVEAGNAQVQDGAGGVNIPADLNVDWSRGAPVFSSKDGNFTFKPRGRILADISSTSGSDYDRRNITVSTLRQFRFGGVGTVGDHLFYQFEADFRRNSVEVVNTFLGYKTKFGKVNADIRAGNLITDRGIDIGTAATANPFITTNINTIALATQGGRAYLMGIAARAGQKNWHWSVAVHGDALDSDFTRNDHRMFLSRAHWNPVLTDKAIVHVGGWAYSEHIPAATASVSVNQFISGALNNSVQVNVATLNGATGSKAFGVEFGGVYGPVYAFSEYGERHVKGGPAAAFDTAKFKTLSVNGGFWLTGEKPTYTSVSGTYVAPKVLNPITEGGSGGIELVARYEHQDSSGAPLGGTGWAATAGVNWYLTNYFRLMLDGIHWETNNLTGSYLGKDSGNTIAARAEVAF</sequence>
<comment type="caution">
    <text evidence="2">The sequence shown here is derived from an EMBL/GenBank/DDBJ whole genome shotgun (WGS) entry which is preliminary data.</text>
</comment>
<evidence type="ECO:0000313" key="3">
    <source>
        <dbReference type="Proteomes" id="UP000236327"/>
    </source>
</evidence>
<gene>
    <name evidence="2" type="ORF">A8V01_10085</name>
</gene>
<dbReference type="Proteomes" id="UP000236327">
    <property type="component" value="Unassembled WGS sequence"/>
</dbReference>
<dbReference type="InterPro" id="IPR010870">
    <property type="entry name" value="Porin_O/P"/>
</dbReference>
<proteinExistence type="predicted"/>
<evidence type="ECO:0000256" key="1">
    <source>
        <dbReference type="SAM" id="MobiDB-lite"/>
    </source>
</evidence>
<organism evidence="2 3">
    <name type="scientific">Novosphingobium guangzhouense</name>
    <dbReference type="NCBI Taxonomy" id="1850347"/>
    <lineage>
        <taxon>Bacteria</taxon>
        <taxon>Pseudomonadati</taxon>
        <taxon>Pseudomonadota</taxon>
        <taxon>Alphaproteobacteria</taxon>
        <taxon>Sphingomonadales</taxon>
        <taxon>Sphingomonadaceae</taxon>
        <taxon>Novosphingobium</taxon>
    </lineage>
</organism>
<dbReference type="InterPro" id="IPR023614">
    <property type="entry name" value="Porin_dom_sf"/>
</dbReference>
<dbReference type="Pfam" id="PF07396">
    <property type="entry name" value="Porin_O_P"/>
    <property type="match status" value="1"/>
</dbReference>
<protein>
    <recommendedName>
        <fullName evidence="4">Porin</fullName>
    </recommendedName>
</protein>
<evidence type="ECO:0008006" key="4">
    <source>
        <dbReference type="Google" id="ProtNLM"/>
    </source>
</evidence>
<feature type="compositionally biased region" description="Polar residues" evidence="1">
    <location>
        <begin position="52"/>
        <end position="67"/>
    </location>
</feature>
<dbReference type="Gene3D" id="2.40.160.10">
    <property type="entry name" value="Porin"/>
    <property type="match status" value="1"/>
</dbReference>
<feature type="region of interest" description="Disordered" evidence="1">
    <location>
        <begin position="41"/>
        <end position="80"/>
    </location>
</feature>